<dbReference type="GO" id="GO:0003700">
    <property type="term" value="F:DNA-binding transcription factor activity"/>
    <property type="evidence" value="ECO:0007669"/>
    <property type="project" value="TreeGrafter"/>
</dbReference>
<dbReference type="KEGG" id="cik:H0194_00135"/>
<dbReference type="GO" id="GO:0000976">
    <property type="term" value="F:transcription cis-regulatory region binding"/>
    <property type="evidence" value="ECO:0007669"/>
    <property type="project" value="TreeGrafter"/>
</dbReference>
<dbReference type="InterPro" id="IPR009057">
    <property type="entry name" value="Homeodomain-like_sf"/>
</dbReference>
<evidence type="ECO:0000313" key="5">
    <source>
        <dbReference type="Proteomes" id="UP000515743"/>
    </source>
</evidence>
<accession>A0A7G7CPL3</accession>
<sequence>MRNQNSLQSPHAEPSARDAIIEEATLIVGRFGEGALNLDEIATAAGVDLGDAREVFGDTLGLRQILGQYHVDELEKFNRQSLEKLAPDASKAEFMKAVFKSYFDHAMANSRDFECLISQAASTPGEAAEAENLYFGNCAATERMFDCTNDALQDLGYEGDAKFVEAQTIVFWTGTHGVTQLGLKGLLRFQPSAARNRIWDASFESLYCGMLANLERYNNGDFDYDYSTVRPVVDHIRRHRTQLEPPRADDIRGRVIEGAKDFVAIFGVESLTTEEAARIANVPLGSALRAFANSEELREKLIERLNDIAIEHMDLAVEALGKGGEVTPEERMRAYGIGYFVLGQDDINAFVSLSRSSTSSIVPASFENNGEGGVQRMSPTYAKFLDAMRSCVVAQGFEQDVWKLYLSGAVVWSAMHGFADLCAKGMICNFPEEWKLLMVQVMEDTIINSVWAGIMADQCGK</sequence>
<dbReference type="PANTHER" id="PTHR30055">
    <property type="entry name" value="HTH-TYPE TRANSCRIPTIONAL REGULATOR RUTR"/>
    <property type="match status" value="1"/>
</dbReference>
<dbReference type="EMBL" id="CP059404">
    <property type="protein sequence ID" value="QNE89529.1"/>
    <property type="molecule type" value="Genomic_DNA"/>
</dbReference>
<proteinExistence type="predicted"/>
<evidence type="ECO:0000256" key="3">
    <source>
        <dbReference type="ARBA" id="ARBA00023163"/>
    </source>
</evidence>
<evidence type="ECO:0000313" key="4">
    <source>
        <dbReference type="EMBL" id="QNE89529.1"/>
    </source>
</evidence>
<dbReference type="AlphaFoldDB" id="A0A7G7CPL3"/>
<dbReference type="Proteomes" id="UP000515743">
    <property type="component" value="Chromosome"/>
</dbReference>
<dbReference type="SUPFAM" id="SSF46689">
    <property type="entry name" value="Homeodomain-like"/>
    <property type="match status" value="1"/>
</dbReference>
<evidence type="ECO:0000256" key="2">
    <source>
        <dbReference type="ARBA" id="ARBA00023125"/>
    </source>
</evidence>
<keyword evidence="2" id="KW-0238">DNA-binding</keyword>
<dbReference type="Gene3D" id="1.10.357.10">
    <property type="entry name" value="Tetracycline Repressor, domain 2"/>
    <property type="match status" value="2"/>
</dbReference>
<keyword evidence="3" id="KW-0804">Transcription</keyword>
<protein>
    <submittedName>
        <fullName evidence="4">TetR/AcrR family transcriptional regulator</fullName>
    </submittedName>
</protein>
<dbReference type="InterPro" id="IPR050109">
    <property type="entry name" value="HTH-type_TetR-like_transc_reg"/>
</dbReference>
<organism evidence="4 5">
    <name type="scientific">Corynebacterium incognita</name>
    <dbReference type="NCBI Taxonomy" id="2754725"/>
    <lineage>
        <taxon>Bacteria</taxon>
        <taxon>Bacillati</taxon>
        <taxon>Actinomycetota</taxon>
        <taxon>Actinomycetes</taxon>
        <taxon>Mycobacteriales</taxon>
        <taxon>Corynebacteriaceae</taxon>
        <taxon>Corynebacterium</taxon>
    </lineage>
</organism>
<keyword evidence="1" id="KW-0805">Transcription regulation</keyword>
<dbReference type="PANTHER" id="PTHR30055:SF234">
    <property type="entry name" value="HTH-TYPE TRANSCRIPTIONAL REGULATOR BETI"/>
    <property type="match status" value="1"/>
</dbReference>
<gene>
    <name evidence="4" type="ORF">H0194_00135</name>
</gene>
<evidence type="ECO:0000256" key="1">
    <source>
        <dbReference type="ARBA" id="ARBA00023015"/>
    </source>
</evidence>
<dbReference type="RefSeq" id="WP_185175903.1">
    <property type="nucleotide sequence ID" value="NZ_CP059404.1"/>
</dbReference>
<reference evidence="4 5" key="1">
    <citation type="submission" date="2020-07" db="EMBL/GenBank/DDBJ databases">
        <title>Complete genome and description of Corynebacterium incognita strain Marseille-Q3630 sp. nov.</title>
        <authorList>
            <person name="Boxberger M."/>
        </authorList>
    </citation>
    <scope>NUCLEOTIDE SEQUENCE [LARGE SCALE GENOMIC DNA]</scope>
    <source>
        <strain evidence="4 5">Marseille-Q3630</strain>
    </source>
</reference>
<keyword evidence="5" id="KW-1185">Reference proteome</keyword>
<name>A0A7G7CPL3_9CORY</name>